<evidence type="ECO:0000256" key="1">
    <source>
        <dbReference type="SAM" id="Phobius"/>
    </source>
</evidence>
<gene>
    <name evidence="2" type="ORF">SAMN05444170_2419</name>
</gene>
<keyword evidence="1" id="KW-0472">Membrane</keyword>
<reference evidence="3" key="1">
    <citation type="submission" date="2016-11" db="EMBL/GenBank/DDBJ databases">
        <authorList>
            <person name="Varghese N."/>
            <person name="Submissions S."/>
        </authorList>
    </citation>
    <scope>NUCLEOTIDE SEQUENCE [LARGE SCALE GENOMIC DNA]</scope>
    <source>
        <strain evidence="3">GAS401</strain>
    </source>
</reference>
<protein>
    <submittedName>
        <fullName evidence="2">Uncharacterized protein</fullName>
    </submittedName>
</protein>
<organism evidence="2 3">
    <name type="scientific">Bradyrhizobium erythrophlei</name>
    <dbReference type="NCBI Taxonomy" id="1437360"/>
    <lineage>
        <taxon>Bacteria</taxon>
        <taxon>Pseudomonadati</taxon>
        <taxon>Pseudomonadota</taxon>
        <taxon>Alphaproteobacteria</taxon>
        <taxon>Hyphomicrobiales</taxon>
        <taxon>Nitrobacteraceae</taxon>
        <taxon>Bradyrhizobium</taxon>
    </lineage>
</organism>
<name>A0A1M7TR16_9BRAD</name>
<dbReference type="EMBL" id="LT670849">
    <property type="protein sequence ID" value="SHN73194.1"/>
    <property type="molecule type" value="Genomic_DNA"/>
</dbReference>
<evidence type="ECO:0000313" key="3">
    <source>
        <dbReference type="Proteomes" id="UP000184096"/>
    </source>
</evidence>
<sequence length="36" mass="3816">MARNEIIGWVAGLLFGFALTAGGIIALIENTVLSPW</sequence>
<proteinExistence type="predicted"/>
<dbReference type="AlphaFoldDB" id="A0A1M7TR16"/>
<evidence type="ECO:0000313" key="2">
    <source>
        <dbReference type="EMBL" id="SHN73194.1"/>
    </source>
</evidence>
<keyword evidence="1" id="KW-0812">Transmembrane</keyword>
<dbReference type="Proteomes" id="UP000184096">
    <property type="component" value="Chromosome I"/>
</dbReference>
<feature type="transmembrane region" description="Helical" evidence="1">
    <location>
        <begin position="6"/>
        <end position="28"/>
    </location>
</feature>
<accession>A0A1M7TR16</accession>
<keyword evidence="3" id="KW-1185">Reference proteome</keyword>
<keyword evidence="1" id="KW-1133">Transmembrane helix</keyword>